<feature type="transmembrane region" description="Helical" evidence="1">
    <location>
        <begin position="104"/>
        <end position="124"/>
    </location>
</feature>
<keyword evidence="1" id="KW-1133">Transmembrane helix</keyword>
<reference evidence="2 3" key="1">
    <citation type="journal article" date="2013" name="Mar. Genomics">
        <title>Expression of sulfatases in Rhodopirellula baltica and the diversity of sulfatases in the genus Rhodopirellula.</title>
        <authorList>
            <person name="Wegner C.E."/>
            <person name="Richter-Heitmann T."/>
            <person name="Klindworth A."/>
            <person name="Klockow C."/>
            <person name="Richter M."/>
            <person name="Achstetter T."/>
            <person name="Glockner F.O."/>
            <person name="Harder J."/>
        </authorList>
    </citation>
    <scope>NUCLEOTIDE SEQUENCE [LARGE SCALE GENOMIC DNA]</scope>
    <source>
        <strain evidence="2 3">SM41</strain>
    </source>
</reference>
<dbReference type="AlphaFoldDB" id="M5TUD0"/>
<protein>
    <recommendedName>
        <fullName evidence="4">Zinc-finger domain-containing protein</fullName>
    </recommendedName>
</protein>
<accession>M5TUD0</accession>
<keyword evidence="1" id="KW-0812">Transmembrane</keyword>
<comment type="caution">
    <text evidence="2">The sequence shown here is derived from an EMBL/GenBank/DDBJ whole genome shotgun (WGS) entry which is preliminary data.</text>
</comment>
<dbReference type="PATRIC" id="fig|1263870.3.peg.6208"/>
<name>M5TUD0_9BACT</name>
<keyword evidence="3" id="KW-1185">Reference proteome</keyword>
<dbReference type="RefSeq" id="WP_008687065.1">
    <property type="nucleotide sequence ID" value="NZ_ANOH01000407.1"/>
</dbReference>
<evidence type="ECO:0000313" key="3">
    <source>
        <dbReference type="Proteomes" id="UP000011885"/>
    </source>
</evidence>
<evidence type="ECO:0000313" key="2">
    <source>
        <dbReference type="EMBL" id="EMI52765.1"/>
    </source>
</evidence>
<keyword evidence="1" id="KW-0472">Membrane</keyword>
<organism evidence="2 3">
    <name type="scientific">Rhodopirellula sallentina SM41</name>
    <dbReference type="NCBI Taxonomy" id="1263870"/>
    <lineage>
        <taxon>Bacteria</taxon>
        <taxon>Pseudomonadati</taxon>
        <taxon>Planctomycetota</taxon>
        <taxon>Planctomycetia</taxon>
        <taxon>Pirellulales</taxon>
        <taxon>Pirellulaceae</taxon>
        <taxon>Rhodopirellula</taxon>
    </lineage>
</organism>
<sequence>MSKSEIVDSDDELLVAYLDGELSRDERDSVENRLIDDEPLRQRMQDLQRSWDMLEWLPNPVPDEKSVQTTLQLVVADINPKDASGKRLKKPDTVTVGKRRRPMAWLALAIPLVIAALAFGVTRWRQTQEIRRQIADFPVAIDMDAYAILKDGELINDLMASPRWRGVVGGSVTPDIDAMVNPMSDNSLYPRDSGETVLPDRDTLATRLQEIPSQQRIVAFSRLDRFNRLDESEKDALRQSAERVRESESPAAMLRTMRQYVRLREQLSDEVIARIENGTGAERQLAIDDAIEEAITSIGRITGRNLSDEAIERIDYAVIQIVKDRLDAAKENGQRQAAAALFQFIKQRGRRDEDTRNAYRTFALATLLRDSNWTRWQGRFFRGGPPLENVPPLNQHELEIIESMLPTKDLDILQQYVSDPWMQSMVLRDWATESLRRKLRGESKRPSLVEQYESLPTNQREVLDLSPPEAVRKVLIEGF</sequence>
<dbReference type="Proteomes" id="UP000011885">
    <property type="component" value="Unassembled WGS sequence"/>
</dbReference>
<gene>
    <name evidence="2" type="ORF">RSSM_05856</name>
</gene>
<evidence type="ECO:0000256" key="1">
    <source>
        <dbReference type="SAM" id="Phobius"/>
    </source>
</evidence>
<dbReference type="OrthoDB" id="268061at2"/>
<proteinExistence type="predicted"/>
<dbReference type="EMBL" id="ANOH01000407">
    <property type="protein sequence ID" value="EMI52765.1"/>
    <property type="molecule type" value="Genomic_DNA"/>
</dbReference>
<evidence type="ECO:0008006" key="4">
    <source>
        <dbReference type="Google" id="ProtNLM"/>
    </source>
</evidence>